<feature type="transmembrane region" description="Helical" evidence="1">
    <location>
        <begin position="77"/>
        <end position="94"/>
    </location>
</feature>
<gene>
    <name evidence="2" type="ORF">EBO15_08775</name>
</gene>
<keyword evidence="1" id="KW-0472">Membrane</keyword>
<reference evidence="2 3" key="1">
    <citation type="submission" date="2018-10" db="EMBL/GenBank/DDBJ databases">
        <title>Isolation from soil.</title>
        <authorList>
            <person name="Hu J."/>
        </authorList>
    </citation>
    <scope>NUCLEOTIDE SEQUENCE [LARGE SCALE GENOMIC DNA]</scope>
    <source>
        <strain evidence="2 3">NEAU-Ht49</strain>
    </source>
</reference>
<keyword evidence="3" id="KW-1185">Reference proteome</keyword>
<dbReference type="AlphaFoldDB" id="A0A3M2MAQ9"/>
<organism evidence="2 3">
    <name type="scientific">Actinomadura harenae</name>
    <dbReference type="NCBI Taxonomy" id="2483351"/>
    <lineage>
        <taxon>Bacteria</taxon>
        <taxon>Bacillati</taxon>
        <taxon>Actinomycetota</taxon>
        <taxon>Actinomycetes</taxon>
        <taxon>Streptosporangiales</taxon>
        <taxon>Thermomonosporaceae</taxon>
        <taxon>Actinomadura</taxon>
    </lineage>
</organism>
<evidence type="ECO:0000313" key="2">
    <source>
        <dbReference type="EMBL" id="RMI45685.1"/>
    </source>
</evidence>
<protein>
    <submittedName>
        <fullName evidence="2">DUF3618 domain-containing protein</fullName>
    </submittedName>
</protein>
<sequence>MADRSSDPQALQREIERSRQELARTIDELADRVNPSNVAHRGVERLKEEAGQVRRTVDTAIRVPDENGEPGPVNPKIVMVGVGVVVGLTVLGVMRRRARRRR</sequence>
<comment type="caution">
    <text evidence="2">The sequence shown here is derived from an EMBL/GenBank/DDBJ whole genome shotgun (WGS) entry which is preliminary data.</text>
</comment>
<keyword evidence="1" id="KW-1133">Transmembrane helix</keyword>
<dbReference type="EMBL" id="RFFG01000012">
    <property type="protein sequence ID" value="RMI45685.1"/>
    <property type="molecule type" value="Genomic_DNA"/>
</dbReference>
<accession>A0A3M2MAQ9</accession>
<name>A0A3M2MAQ9_9ACTN</name>
<dbReference type="RefSeq" id="WP_122193834.1">
    <property type="nucleotide sequence ID" value="NZ_JBHSKC010000001.1"/>
</dbReference>
<evidence type="ECO:0000313" key="3">
    <source>
        <dbReference type="Proteomes" id="UP000282674"/>
    </source>
</evidence>
<proteinExistence type="predicted"/>
<dbReference type="Proteomes" id="UP000282674">
    <property type="component" value="Unassembled WGS sequence"/>
</dbReference>
<keyword evidence="1" id="KW-0812">Transmembrane</keyword>
<dbReference type="OrthoDB" id="3218417at2"/>
<evidence type="ECO:0000256" key="1">
    <source>
        <dbReference type="SAM" id="Phobius"/>
    </source>
</evidence>
<dbReference type="Pfam" id="PF12277">
    <property type="entry name" value="DUF3618"/>
    <property type="match status" value="1"/>
</dbReference>
<dbReference type="InterPro" id="IPR022062">
    <property type="entry name" value="DUF3618"/>
</dbReference>